<name>A0A0X8XY19_9FLAO</name>
<dbReference type="PANTHER" id="PTHR36452:SF1">
    <property type="entry name" value="DUF2461 DOMAIN-CONTAINING PROTEIN"/>
    <property type="match status" value="1"/>
</dbReference>
<sequence length="217" mass="25872">MLQKDTIIFLSELKKNNNRDWFAKNKDWYENSHKDFEQLVSELIHSISQFDIQTRYLIPKKCIYRIYRDMRFSKDKTPYKTHFGAVISEKKGSGFYIHVEPGNTFLSCGYYGLTSHQLKNIRQGISKNYKEFRTLLSDSEFKKEIGDLSRGSNVLKRVPVGFDKENPAAEYLKLKEFYTVKPFDDEKLFNRNFIAYTTNIYKLMQPIYEFLEEFVHD</sequence>
<dbReference type="PIRSF" id="PIRSF028451">
    <property type="entry name" value="UCP028451"/>
    <property type="match status" value="1"/>
</dbReference>
<organism evidence="1 2">
    <name type="scientific">Apibacter mensalis</name>
    <dbReference type="NCBI Taxonomy" id="1586267"/>
    <lineage>
        <taxon>Bacteria</taxon>
        <taxon>Pseudomonadati</taxon>
        <taxon>Bacteroidota</taxon>
        <taxon>Flavobacteriia</taxon>
        <taxon>Flavobacteriales</taxon>
        <taxon>Weeksellaceae</taxon>
        <taxon>Apibacter</taxon>
    </lineage>
</organism>
<dbReference type="AlphaFoldDB" id="A0A0X8XY19"/>
<reference evidence="1 2" key="1">
    <citation type="submission" date="2016-01" db="EMBL/GenBank/DDBJ databases">
        <authorList>
            <person name="McClelland M."/>
            <person name="Jain A."/>
            <person name="Saraogi P."/>
            <person name="Mendelson R."/>
            <person name="Westerman R."/>
            <person name="SanMiguel P."/>
            <person name="Csonka L."/>
        </authorList>
    </citation>
    <scope>NUCLEOTIDE SEQUENCE [LARGE SCALE GENOMIC DNA]</scope>
    <source>
        <strain evidence="1 2">R-53146</strain>
    </source>
</reference>
<evidence type="ECO:0000313" key="2">
    <source>
        <dbReference type="Proteomes" id="UP000182761"/>
    </source>
</evidence>
<dbReference type="InterPro" id="IPR015996">
    <property type="entry name" value="UCP028451"/>
</dbReference>
<dbReference type="RefSeq" id="WP_055424855.1">
    <property type="nucleotide sequence ID" value="NZ_FCOR01000002.1"/>
</dbReference>
<dbReference type="PANTHER" id="PTHR36452">
    <property type="entry name" value="CHROMOSOME 12, WHOLE GENOME SHOTGUN SEQUENCE"/>
    <property type="match status" value="1"/>
</dbReference>
<protein>
    <submittedName>
        <fullName evidence="1">TIGR02453 family protein</fullName>
    </submittedName>
</protein>
<accession>A0A0X8XY19</accession>
<gene>
    <name evidence="1" type="ORF">Ga0061079_102180</name>
</gene>
<dbReference type="EMBL" id="FCOR01000002">
    <property type="protein sequence ID" value="CVK15629.1"/>
    <property type="molecule type" value="Genomic_DNA"/>
</dbReference>
<proteinExistence type="predicted"/>
<dbReference type="Proteomes" id="UP000182761">
    <property type="component" value="Unassembled WGS sequence"/>
</dbReference>
<dbReference type="InterPro" id="IPR012808">
    <property type="entry name" value="CHP02453"/>
</dbReference>
<evidence type="ECO:0000313" key="1">
    <source>
        <dbReference type="EMBL" id="CVK15629.1"/>
    </source>
</evidence>
<dbReference type="OrthoDB" id="9794241at2"/>
<dbReference type="Pfam" id="PF09365">
    <property type="entry name" value="DUF2461"/>
    <property type="match status" value="1"/>
</dbReference>
<dbReference type="NCBIfam" id="TIGR02453">
    <property type="entry name" value="TIGR02453 family protein"/>
    <property type="match status" value="1"/>
</dbReference>
<keyword evidence="2" id="KW-1185">Reference proteome</keyword>